<dbReference type="PROSITE" id="PS00651">
    <property type="entry name" value="RIBOSOMAL_L9"/>
    <property type="match status" value="1"/>
</dbReference>
<feature type="domain" description="Ribosomal protein L9" evidence="8">
    <location>
        <begin position="13"/>
        <end position="40"/>
    </location>
</feature>
<dbReference type="InterPro" id="IPR009027">
    <property type="entry name" value="Ribosomal_bL9/RNase_H1_N"/>
</dbReference>
<dbReference type="AlphaFoldDB" id="A0A1F7RVH6"/>
<dbReference type="Gene3D" id="3.40.5.10">
    <property type="entry name" value="Ribosomal protein L9, N-terminal domain"/>
    <property type="match status" value="1"/>
</dbReference>
<evidence type="ECO:0000256" key="5">
    <source>
        <dbReference type="ARBA" id="ARBA00023274"/>
    </source>
</evidence>
<dbReference type="InterPro" id="IPR000244">
    <property type="entry name" value="Ribosomal_bL9"/>
</dbReference>
<dbReference type="InterPro" id="IPR020070">
    <property type="entry name" value="Ribosomal_bL9_N"/>
</dbReference>
<dbReference type="NCBIfam" id="TIGR00158">
    <property type="entry name" value="L9"/>
    <property type="match status" value="1"/>
</dbReference>
<dbReference type="InterPro" id="IPR020594">
    <property type="entry name" value="Ribosomal_bL9_bac/chp"/>
</dbReference>
<dbReference type="Gene3D" id="3.10.430.100">
    <property type="entry name" value="Ribosomal protein L9, C-terminal domain"/>
    <property type="match status" value="1"/>
</dbReference>
<gene>
    <name evidence="7" type="primary">rplI</name>
    <name evidence="9" type="ORF">A2W05_04715</name>
</gene>
<dbReference type="InterPro" id="IPR036791">
    <property type="entry name" value="Ribosomal_bL9_C_sf"/>
</dbReference>
<evidence type="ECO:0000256" key="4">
    <source>
        <dbReference type="ARBA" id="ARBA00022980"/>
    </source>
</evidence>
<organism evidence="9 10">
    <name type="scientific">Candidatus Schekmanbacteria bacterium RBG_16_38_10</name>
    <dbReference type="NCBI Taxonomy" id="1817879"/>
    <lineage>
        <taxon>Bacteria</taxon>
        <taxon>Candidatus Schekmaniibacteriota</taxon>
    </lineage>
</organism>
<dbReference type="InterPro" id="IPR020069">
    <property type="entry name" value="Ribosomal_bL9_C"/>
</dbReference>
<sequence>MQVLLWQNLEKIGKRGEVVNVTDGYARNYLFPRKLASTPTPNMYKALEYEKVQVAKKETKVLTNLKALAEQIEKVSITMEVNTNEEGHLYGSITPAMIVDGLKKQDIDIDAKHIEIDQPIKEVGVYQIKINLHKSVQPTVKVWIVSGKSE</sequence>
<dbReference type="GO" id="GO:1990904">
    <property type="term" value="C:ribonucleoprotein complex"/>
    <property type="evidence" value="ECO:0007669"/>
    <property type="project" value="UniProtKB-KW"/>
</dbReference>
<evidence type="ECO:0000256" key="7">
    <source>
        <dbReference type="HAMAP-Rule" id="MF_00503"/>
    </source>
</evidence>
<evidence type="ECO:0000256" key="3">
    <source>
        <dbReference type="ARBA" id="ARBA00022884"/>
    </source>
</evidence>
<evidence type="ECO:0000313" key="9">
    <source>
        <dbReference type="EMBL" id="OGL45565.1"/>
    </source>
</evidence>
<evidence type="ECO:0000313" key="10">
    <source>
        <dbReference type="Proteomes" id="UP000178797"/>
    </source>
</evidence>
<comment type="similarity">
    <text evidence="1 7">Belongs to the bacterial ribosomal protein bL9 family.</text>
</comment>
<dbReference type="GO" id="GO:0003735">
    <property type="term" value="F:structural constituent of ribosome"/>
    <property type="evidence" value="ECO:0007669"/>
    <property type="project" value="InterPro"/>
</dbReference>
<reference evidence="9 10" key="1">
    <citation type="journal article" date="2016" name="Nat. Commun.">
        <title>Thousands of microbial genomes shed light on interconnected biogeochemical processes in an aquifer system.</title>
        <authorList>
            <person name="Anantharaman K."/>
            <person name="Brown C.T."/>
            <person name="Hug L.A."/>
            <person name="Sharon I."/>
            <person name="Castelle C.J."/>
            <person name="Probst A.J."/>
            <person name="Thomas B.C."/>
            <person name="Singh A."/>
            <person name="Wilkins M.J."/>
            <person name="Karaoz U."/>
            <person name="Brodie E.L."/>
            <person name="Williams K.H."/>
            <person name="Hubbard S.S."/>
            <person name="Banfield J.F."/>
        </authorList>
    </citation>
    <scope>NUCLEOTIDE SEQUENCE [LARGE SCALE GENOMIC DNA]</scope>
</reference>
<dbReference type="GO" id="GO:0019843">
    <property type="term" value="F:rRNA binding"/>
    <property type="evidence" value="ECO:0007669"/>
    <property type="project" value="UniProtKB-UniRule"/>
</dbReference>
<evidence type="ECO:0000256" key="1">
    <source>
        <dbReference type="ARBA" id="ARBA00010605"/>
    </source>
</evidence>
<keyword evidence="5 7" id="KW-0687">Ribonucleoprotein</keyword>
<keyword evidence="4 7" id="KW-0689">Ribosomal protein</keyword>
<name>A0A1F7RVH6_9BACT</name>
<dbReference type="Pfam" id="PF01281">
    <property type="entry name" value="Ribosomal_L9_N"/>
    <property type="match status" value="1"/>
</dbReference>
<dbReference type="Pfam" id="PF03948">
    <property type="entry name" value="Ribosomal_L9_C"/>
    <property type="match status" value="1"/>
</dbReference>
<evidence type="ECO:0000256" key="6">
    <source>
        <dbReference type="ARBA" id="ARBA00035292"/>
    </source>
</evidence>
<dbReference type="SUPFAM" id="SSF55658">
    <property type="entry name" value="L9 N-domain-like"/>
    <property type="match status" value="1"/>
</dbReference>
<dbReference type="PANTHER" id="PTHR21368">
    <property type="entry name" value="50S RIBOSOMAL PROTEIN L9"/>
    <property type="match status" value="1"/>
</dbReference>
<dbReference type="GO" id="GO:0006412">
    <property type="term" value="P:translation"/>
    <property type="evidence" value="ECO:0007669"/>
    <property type="project" value="UniProtKB-UniRule"/>
</dbReference>
<comment type="caution">
    <text evidence="9">The sequence shown here is derived from an EMBL/GenBank/DDBJ whole genome shotgun (WGS) entry which is preliminary data.</text>
</comment>
<accession>A0A1F7RVH6</accession>
<proteinExistence type="inferred from homology"/>
<evidence type="ECO:0000259" key="8">
    <source>
        <dbReference type="PROSITE" id="PS00651"/>
    </source>
</evidence>
<keyword evidence="3 7" id="KW-0694">RNA-binding</keyword>
<dbReference type="InterPro" id="IPR036935">
    <property type="entry name" value="Ribosomal_bL9_N_sf"/>
</dbReference>
<protein>
    <recommendedName>
        <fullName evidence="6 7">Large ribosomal subunit protein bL9</fullName>
    </recommendedName>
</protein>
<dbReference type="Proteomes" id="UP000178797">
    <property type="component" value="Unassembled WGS sequence"/>
</dbReference>
<dbReference type="GO" id="GO:0005840">
    <property type="term" value="C:ribosome"/>
    <property type="evidence" value="ECO:0007669"/>
    <property type="project" value="UniProtKB-KW"/>
</dbReference>
<comment type="function">
    <text evidence="7">Binds to the 23S rRNA.</text>
</comment>
<dbReference type="EMBL" id="MGDE01000126">
    <property type="protein sequence ID" value="OGL45565.1"/>
    <property type="molecule type" value="Genomic_DNA"/>
</dbReference>
<dbReference type="HAMAP" id="MF_00503">
    <property type="entry name" value="Ribosomal_bL9"/>
    <property type="match status" value="1"/>
</dbReference>
<keyword evidence="2 7" id="KW-0699">rRNA-binding</keyword>
<evidence type="ECO:0000256" key="2">
    <source>
        <dbReference type="ARBA" id="ARBA00022730"/>
    </source>
</evidence>
<dbReference type="SUPFAM" id="SSF55653">
    <property type="entry name" value="Ribosomal protein L9 C-domain"/>
    <property type="match status" value="1"/>
</dbReference>